<reference evidence="2 3" key="1">
    <citation type="submission" date="2020-03" db="EMBL/GenBank/DDBJ databases">
        <title>Whole genome shotgun sequence of Phytohabitans rumicis NBRC 108638.</title>
        <authorList>
            <person name="Komaki H."/>
            <person name="Tamura T."/>
        </authorList>
    </citation>
    <scope>NUCLEOTIDE SEQUENCE [LARGE SCALE GENOMIC DNA]</scope>
    <source>
        <strain evidence="2 3">NBRC 108638</strain>
    </source>
</reference>
<proteinExistence type="predicted"/>
<dbReference type="AlphaFoldDB" id="A0A6V8LAN9"/>
<protein>
    <submittedName>
        <fullName evidence="2">Uncharacterized protein</fullName>
    </submittedName>
</protein>
<feature type="region of interest" description="Disordered" evidence="1">
    <location>
        <begin position="107"/>
        <end position="157"/>
    </location>
</feature>
<name>A0A6V8LAN9_9ACTN</name>
<organism evidence="2 3">
    <name type="scientific">Phytohabitans rumicis</name>
    <dbReference type="NCBI Taxonomy" id="1076125"/>
    <lineage>
        <taxon>Bacteria</taxon>
        <taxon>Bacillati</taxon>
        <taxon>Actinomycetota</taxon>
        <taxon>Actinomycetes</taxon>
        <taxon>Micromonosporales</taxon>
        <taxon>Micromonosporaceae</taxon>
    </lineage>
</organism>
<dbReference type="Proteomes" id="UP000482960">
    <property type="component" value="Unassembled WGS sequence"/>
</dbReference>
<accession>A0A6V8LAN9</accession>
<evidence type="ECO:0000256" key="1">
    <source>
        <dbReference type="SAM" id="MobiDB-lite"/>
    </source>
</evidence>
<dbReference type="EMBL" id="BLPG01000001">
    <property type="protein sequence ID" value="GFJ91841.1"/>
    <property type="molecule type" value="Genomic_DNA"/>
</dbReference>
<evidence type="ECO:0000313" key="3">
    <source>
        <dbReference type="Proteomes" id="UP000482960"/>
    </source>
</evidence>
<sequence length="157" mass="17693">MGTPIEAVDLVRKQVNEPFGSYQMTVDGDPGFAVDALELVYRVRWDVPPEEIRPVGRPTVNPGDTEAVRYDAPGWIVDRVTRDVYPFDLAGPTVESFVGARRVYPLPRDGCSKAGGRSRTASPRSCPLPRRRHSRRPSRRRRPGTRRCWPPRRGPTS</sequence>
<comment type="caution">
    <text evidence="2">The sequence shown here is derived from an EMBL/GenBank/DDBJ whole genome shotgun (WGS) entry which is preliminary data.</text>
</comment>
<reference evidence="2 3" key="2">
    <citation type="submission" date="2020-03" db="EMBL/GenBank/DDBJ databases">
        <authorList>
            <person name="Ichikawa N."/>
            <person name="Kimura A."/>
            <person name="Kitahashi Y."/>
            <person name="Uohara A."/>
        </authorList>
    </citation>
    <scope>NUCLEOTIDE SEQUENCE [LARGE SCALE GENOMIC DNA]</scope>
    <source>
        <strain evidence="2 3">NBRC 108638</strain>
    </source>
</reference>
<keyword evidence="3" id="KW-1185">Reference proteome</keyword>
<gene>
    <name evidence="2" type="ORF">Prum_054830</name>
</gene>
<feature type="compositionally biased region" description="Basic residues" evidence="1">
    <location>
        <begin position="129"/>
        <end position="145"/>
    </location>
</feature>
<evidence type="ECO:0000313" key="2">
    <source>
        <dbReference type="EMBL" id="GFJ91841.1"/>
    </source>
</evidence>